<dbReference type="AlphaFoldDB" id="A0AAN9AQD6"/>
<feature type="transmembrane region" description="Helical" evidence="5">
    <location>
        <begin position="148"/>
        <end position="169"/>
    </location>
</feature>
<comment type="subcellular location">
    <subcellularLocation>
        <location evidence="1">Membrane</location>
        <topology evidence="1">Multi-pass membrane protein</topology>
    </subcellularLocation>
</comment>
<dbReference type="InterPro" id="IPR004031">
    <property type="entry name" value="PMP22/EMP/MP20/Claudin"/>
</dbReference>
<evidence type="ECO:0000256" key="3">
    <source>
        <dbReference type="ARBA" id="ARBA00022989"/>
    </source>
</evidence>
<keyword evidence="4 5" id="KW-0472">Membrane</keyword>
<dbReference type="PANTHER" id="PTHR21284">
    <property type="entry name" value="EG:80H7.2 PROTEIN"/>
    <property type="match status" value="1"/>
</dbReference>
<dbReference type="Gene3D" id="1.20.140.150">
    <property type="match status" value="1"/>
</dbReference>
<evidence type="ECO:0000256" key="5">
    <source>
        <dbReference type="SAM" id="Phobius"/>
    </source>
</evidence>
<feature type="transmembrane region" description="Helical" evidence="5">
    <location>
        <begin position="113"/>
        <end position="133"/>
    </location>
</feature>
<dbReference type="Proteomes" id="UP001374579">
    <property type="component" value="Unassembled WGS sequence"/>
</dbReference>
<proteinExistence type="predicted"/>
<evidence type="ECO:0000256" key="4">
    <source>
        <dbReference type="ARBA" id="ARBA00023136"/>
    </source>
</evidence>
<evidence type="ECO:0000256" key="1">
    <source>
        <dbReference type="ARBA" id="ARBA00004141"/>
    </source>
</evidence>
<keyword evidence="7" id="KW-1185">Reference proteome</keyword>
<dbReference type="EMBL" id="JBAMIC010000022">
    <property type="protein sequence ID" value="KAK7091207.1"/>
    <property type="molecule type" value="Genomic_DNA"/>
</dbReference>
<evidence type="ECO:0000313" key="6">
    <source>
        <dbReference type="EMBL" id="KAK7091207.1"/>
    </source>
</evidence>
<dbReference type="GO" id="GO:0016020">
    <property type="term" value="C:membrane"/>
    <property type="evidence" value="ECO:0007669"/>
    <property type="project" value="UniProtKB-SubCell"/>
</dbReference>
<comment type="caution">
    <text evidence="6">The sequence shown here is derived from an EMBL/GenBank/DDBJ whole genome shotgun (WGS) entry which is preliminary data.</text>
</comment>
<sequence length="201" mass="21996">MARHSCVSVFAFITGSLGLLFNVLSVGTTSWLISLKDLKMEVGIFRHCDLDTQYCGGMSEIAAIVDAQEVAWFRAVQALFLLACVGSLLATVLMGLILIHFFDARGTFKVASVVTFGSVVSTVTAVAFFGVHYRDIFVITSSDAHLGYSFYCAIIGAFFLFISFIASALEASQTSKVLQNMQHRLTVWSTPYTLFVDQEQA</sequence>
<keyword evidence="2 5" id="KW-0812">Transmembrane</keyword>
<accession>A0AAN9AQD6</accession>
<protein>
    <submittedName>
        <fullName evidence="6">Uncharacterized protein</fullName>
    </submittedName>
</protein>
<evidence type="ECO:0000256" key="2">
    <source>
        <dbReference type="ARBA" id="ARBA00022692"/>
    </source>
</evidence>
<organism evidence="6 7">
    <name type="scientific">Littorina saxatilis</name>
    <dbReference type="NCBI Taxonomy" id="31220"/>
    <lineage>
        <taxon>Eukaryota</taxon>
        <taxon>Metazoa</taxon>
        <taxon>Spiralia</taxon>
        <taxon>Lophotrochozoa</taxon>
        <taxon>Mollusca</taxon>
        <taxon>Gastropoda</taxon>
        <taxon>Caenogastropoda</taxon>
        <taxon>Littorinimorpha</taxon>
        <taxon>Littorinoidea</taxon>
        <taxon>Littorinidae</taxon>
        <taxon>Littorina</taxon>
    </lineage>
</organism>
<feature type="transmembrane region" description="Helical" evidence="5">
    <location>
        <begin position="78"/>
        <end position="101"/>
    </location>
</feature>
<evidence type="ECO:0000313" key="7">
    <source>
        <dbReference type="Proteomes" id="UP001374579"/>
    </source>
</evidence>
<name>A0AAN9AQD6_9CAEN</name>
<dbReference type="PANTHER" id="PTHR21284:SF12">
    <property type="entry name" value="EG:80H7.2 PROTEIN"/>
    <property type="match status" value="1"/>
</dbReference>
<dbReference type="Pfam" id="PF00822">
    <property type="entry name" value="PMP22_Claudin"/>
    <property type="match status" value="1"/>
</dbReference>
<gene>
    <name evidence="6" type="ORF">V1264_008925</name>
</gene>
<keyword evidence="3 5" id="KW-1133">Transmembrane helix</keyword>
<reference evidence="6 7" key="1">
    <citation type="submission" date="2024-02" db="EMBL/GenBank/DDBJ databases">
        <title>Chromosome-scale genome assembly of the rough periwinkle Littorina saxatilis.</title>
        <authorList>
            <person name="De Jode A."/>
            <person name="Faria R."/>
            <person name="Formenti G."/>
            <person name="Sims Y."/>
            <person name="Smith T.P."/>
            <person name="Tracey A."/>
            <person name="Wood J.M.D."/>
            <person name="Zagrodzka Z.B."/>
            <person name="Johannesson K."/>
            <person name="Butlin R.K."/>
            <person name="Leder E.H."/>
        </authorList>
    </citation>
    <scope>NUCLEOTIDE SEQUENCE [LARGE SCALE GENOMIC DNA]</scope>
    <source>
        <strain evidence="6">Snail1</strain>
        <tissue evidence="6">Muscle</tissue>
    </source>
</reference>
<feature type="transmembrane region" description="Helical" evidence="5">
    <location>
        <begin position="7"/>
        <end position="33"/>
    </location>
</feature>